<keyword evidence="2" id="KW-0472">Membrane</keyword>
<accession>A0A8J8NDI3</accession>
<evidence type="ECO:0000313" key="4">
    <source>
        <dbReference type="EMBL" id="TNV73006.1"/>
    </source>
</evidence>
<feature type="transmembrane region" description="Helical" evidence="2">
    <location>
        <begin position="91"/>
        <end position="115"/>
    </location>
</feature>
<proteinExistence type="predicted"/>
<feature type="transmembrane region" description="Helical" evidence="2">
    <location>
        <begin position="127"/>
        <end position="146"/>
    </location>
</feature>
<gene>
    <name evidence="4" type="ORF">FGO68_gene15516</name>
</gene>
<evidence type="ECO:0000256" key="1">
    <source>
        <dbReference type="PROSITE-ProRule" id="PRU00175"/>
    </source>
</evidence>
<keyword evidence="2" id="KW-1133">Transmembrane helix</keyword>
<reference evidence="4" key="1">
    <citation type="submission" date="2019-06" db="EMBL/GenBank/DDBJ databases">
        <authorList>
            <person name="Zheng W."/>
        </authorList>
    </citation>
    <scope>NUCLEOTIDE SEQUENCE</scope>
    <source>
        <strain evidence="4">QDHG01</strain>
    </source>
</reference>
<feature type="transmembrane region" description="Helical" evidence="2">
    <location>
        <begin position="166"/>
        <end position="199"/>
    </location>
</feature>
<dbReference type="SUPFAM" id="SSF57850">
    <property type="entry name" value="RING/U-box"/>
    <property type="match status" value="1"/>
</dbReference>
<keyword evidence="1" id="KW-0862">Zinc</keyword>
<evidence type="ECO:0000256" key="2">
    <source>
        <dbReference type="SAM" id="Phobius"/>
    </source>
</evidence>
<protein>
    <recommendedName>
        <fullName evidence="3">RING-type domain-containing protein</fullName>
    </recommendedName>
</protein>
<dbReference type="PROSITE" id="PS50089">
    <property type="entry name" value="ZF_RING_2"/>
    <property type="match status" value="1"/>
</dbReference>
<name>A0A8J8NDI3_HALGN</name>
<sequence length="298" mass="34528">MSQQDQQRLMMALDRNDLREPLLPRENPPPPALNDSAEIGQRVNFGEMRRQNSIDEVSSIKRDIMTDLFFDFLILLLIVHFGRQADCGIPIFKWCIVYFFFLALRSLTNFGKIYLVRTNASQRFQTVFQLTSFVLVDGGFLIWLIYGNVLFYSSSNMCGEASETQILYNLMLVLLIVGYFQMLVYGLVLCCLPCIIYLIISQRSRPELAGRAIPQVLRSLTRIKFNPTTFTQENTCSICYIDYQEQDDITPLSCDPKHYYHTECIEQWIKKGHNTCPLCRKPIKDIGLNRSRDSQNDP</sequence>
<dbReference type="Proteomes" id="UP000785679">
    <property type="component" value="Unassembled WGS sequence"/>
</dbReference>
<keyword evidence="5" id="KW-1185">Reference proteome</keyword>
<evidence type="ECO:0000259" key="3">
    <source>
        <dbReference type="PROSITE" id="PS50089"/>
    </source>
</evidence>
<dbReference type="Gene3D" id="3.30.40.10">
    <property type="entry name" value="Zinc/RING finger domain, C3HC4 (zinc finger)"/>
    <property type="match status" value="1"/>
</dbReference>
<evidence type="ECO:0000313" key="5">
    <source>
        <dbReference type="Proteomes" id="UP000785679"/>
    </source>
</evidence>
<dbReference type="CDD" id="cd16454">
    <property type="entry name" value="RING-H2_PA-TM-RING"/>
    <property type="match status" value="1"/>
</dbReference>
<dbReference type="GO" id="GO:0008270">
    <property type="term" value="F:zinc ion binding"/>
    <property type="evidence" value="ECO:0007669"/>
    <property type="project" value="UniProtKB-KW"/>
</dbReference>
<dbReference type="InterPro" id="IPR001841">
    <property type="entry name" value="Znf_RING"/>
</dbReference>
<organism evidence="4 5">
    <name type="scientific">Halteria grandinella</name>
    <dbReference type="NCBI Taxonomy" id="5974"/>
    <lineage>
        <taxon>Eukaryota</taxon>
        <taxon>Sar</taxon>
        <taxon>Alveolata</taxon>
        <taxon>Ciliophora</taxon>
        <taxon>Intramacronucleata</taxon>
        <taxon>Spirotrichea</taxon>
        <taxon>Stichotrichia</taxon>
        <taxon>Sporadotrichida</taxon>
        <taxon>Halteriidae</taxon>
        <taxon>Halteria</taxon>
    </lineage>
</organism>
<dbReference type="InterPro" id="IPR013083">
    <property type="entry name" value="Znf_RING/FYVE/PHD"/>
</dbReference>
<feature type="domain" description="RING-type" evidence="3">
    <location>
        <begin position="236"/>
        <end position="280"/>
    </location>
</feature>
<feature type="transmembrane region" description="Helical" evidence="2">
    <location>
        <begin position="68"/>
        <end position="85"/>
    </location>
</feature>
<keyword evidence="1" id="KW-0479">Metal-binding</keyword>
<dbReference type="PANTHER" id="PTHR46225">
    <property type="entry name" value="C3H4 TYPE ZINC FINGER PROTEIN"/>
    <property type="match status" value="1"/>
</dbReference>
<keyword evidence="2" id="KW-0812">Transmembrane</keyword>
<keyword evidence="1" id="KW-0863">Zinc-finger</keyword>
<dbReference type="AlphaFoldDB" id="A0A8J8NDI3"/>
<dbReference type="Pfam" id="PF13639">
    <property type="entry name" value="zf-RING_2"/>
    <property type="match status" value="1"/>
</dbReference>
<comment type="caution">
    <text evidence="4">The sequence shown here is derived from an EMBL/GenBank/DDBJ whole genome shotgun (WGS) entry which is preliminary data.</text>
</comment>
<dbReference type="EMBL" id="RRYP01020197">
    <property type="protein sequence ID" value="TNV73006.1"/>
    <property type="molecule type" value="Genomic_DNA"/>
</dbReference>
<dbReference type="PANTHER" id="PTHR46225:SF19">
    <property type="entry name" value="RING-TYPE DOMAIN-CONTAINING PROTEIN"/>
    <property type="match status" value="1"/>
</dbReference>
<dbReference type="OrthoDB" id="291437at2759"/>